<dbReference type="RefSeq" id="WP_067558758.1">
    <property type="nucleotide sequence ID" value="NZ_CP016895.1"/>
</dbReference>
<feature type="domain" description="FecR protein" evidence="1">
    <location>
        <begin position="117"/>
        <end position="212"/>
    </location>
</feature>
<sequence length="325" mass="37467">MKATDIPAQVFSQAVEWLLRQQQAPFSADEQQEFQQWLQQSEQHQRAWQCAEYLTEYLNNSLDQLAPQQSSNVLQKAGQLQHQQLLRLGKLLLLTVVVSGLGYWGWQSDLAYAVLAEYRTQVGEQKLIHLSDGSQVYLNTDSAMDTQFNPQQRLLSLHYGEIQIRTAKEHRAQKRPFRVQTPYGTLEALGTVFNVQQLQQQTCVAVLESAVKISPLHLAPIIVRQNQQICFNQSAYQPIQQIQLNTQQWQSGLFSAYDLPLPAFVEQMQRYHRAYYQLDPALAHLTISGSYPLTDPQKTLELLQQTYPISIEQHLKGYVIRMQKR</sequence>
<dbReference type="AlphaFoldDB" id="A0A1B2M3J2"/>
<name>A0A1B2M3J2_9GAMM</name>
<dbReference type="STRING" id="1789224.BFG52_16270"/>
<dbReference type="Proteomes" id="UP000093391">
    <property type="component" value="Chromosome"/>
</dbReference>
<dbReference type="Gene3D" id="2.60.120.1440">
    <property type="match status" value="1"/>
</dbReference>
<dbReference type="PANTHER" id="PTHR30273:SF2">
    <property type="entry name" value="PROTEIN FECR"/>
    <property type="match status" value="1"/>
</dbReference>
<dbReference type="PANTHER" id="PTHR30273">
    <property type="entry name" value="PERIPLASMIC SIGNAL SENSOR AND SIGMA FACTOR ACTIVATOR FECR-RELATED"/>
    <property type="match status" value="1"/>
</dbReference>
<evidence type="ECO:0000313" key="4">
    <source>
        <dbReference type="Proteomes" id="UP000093391"/>
    </source>
</evidence>
<proteinExistence type="predicted"/>
<dbReference type="InterPro" id="IPR012373">
    <property type="entry name" value="Ferrdict_sens_TM"/>
</dbReference>
<dbReference type="Pfam" id="PF16220">
    <property type="entry name" value="DUF4880"/>
    <property type="match status" value="1"/>
</dbReference>
<dbReference type="InterPro" id="IPR032623">
    <property type="entry name" value="FecR_N"/>
</dbReference>
<dbReference type="EMBL" id="CP016895">
    <property type="protein sequence ID" value="AOA59749.1"/>
    <property type="molecule type" value="Genomic_DNA"/>
</dbReference>
<dbReference type="PIRSF" id="PIRSF018266">
    <property type="entry name" value="FecR"/>
    <property type="match status" value="1"/>
</dbReference>
<feature type="domain" description="FecR N-terminal" evidence="2">
    <location>
        <begin position="13"/>
        <end position="52"/>
    </location>
</feature>
<evidence type="ECO:0000313" key="3">
    <source>
        <dbReference type="EMBL" id="AOA59749.1"/>
    </source>
</evidence>
<gene>
    <name evidence="3" type="ORF">BFG52_16270</name>
</gene>
<accession>A0A1B2M3J2</accession>
<dbReference type="InterPro" id="IPR006860">
    <property type="entry name" value="FecR"/>
</dbReference>
<protein>
    <recommendedName>
        <fullName evidence="5">FecR protein domain-containing protein</fullName>
    </recommendedName>
</protein>
<dbReference type="OrthoDB" id="1099576at2"/>
<organism evidence="3 4">
    <name type="scientific">Acinetobacter larvae</name>
    <dbReference type="NCBI Taxonomy" id="1789224"/>
    <lineage>
        <taxon>Bacteria</taxon>
        <taxon>Pseudomonadati</taxon>
        <taxon>Pseudomonadota</taxon>
        <taxon>Gammaproteobacteria</taxon>
        <taxon>Moraxellales</taxon>
        <taxon>Moraxellaceae</taxon>
        <taxon>Acinetobacter</taxon>
    </lineage>
</organism>
<dbReference type="Pfam" id="PF04773">
    <property type="entry name" value="FecR"/>
    <property type="match status" value="1"/>
</dbReference>
<evidence type="ECO:0008006" key="5">
    <source>
        <dbReference type="Google" id="ProtNLM"/>
    </source>
</evidence>
<keyword evidence="4" id="KW-1185">Reference proteome</keyword>
<dbReference type="GO" id="GO:0016989">
    <property type="term" value="F:sigma factor antagonist activity"/>
    <property type="evidence" value="ECO:0007669"/>
    <property type="project" value="TreeGrafter"/>
</dbReference>
<dbReference type="KEGG" id="ala:BFG52_16270"/>
<evidence type="ECO:0000259" key="1">
    <source>
        <dbReference type="Pfam" id="PF04773"/>
    </source>
</evidence>
<reference evidence="3 4" key="1">
    <citation type="submission" date="2016-08" db="EMBL/GenBank/DDBJ databases">
        <authorList>
            <person name="Seilhamer J.J."/>
        </authorList>
    </citation>
    <scope>NUCLEOTIDE SEQUENCE [LARGE SCALE GENOMIC DNA]</scope>
    <source>
        <strain evidence="3 4">BRTC-1</strain>
    </source>
</reference>
<evidence type="ECO:0000259" key="2">
    <source>
        <dbReference type="Pfam" id="PF16220"/>
    </source>
</evidence>